<evidence type="ECO:0000256" key="1">
    <source>
        <dbReference type="SAM" id="MobiDB-lite"/>
    </source>
</evidence>
<keyword evidence="2" id="KW-0732">Signal</keyword>
<sequence length="119" mass="12808">MKIYIVLFCAVLIANNQITTTYAQTTNQPGSSSNRPGQNRQCTGSGNIDLIGGMTTPRVLEALASGNNNVRSGSDESFEDIDSNAGKDDNAENFNNDNDEETKIEPCIQIGPVKFCLGF</sequence>
<feature type="compositionally biased region" description="Polar residues" evidence="1">
    <location>
        <begin position="24"/>
        <end position="46"/>
    </location>
</feature>
<dbReference type="Proteomes" id="UP001107558">
    <property type="component" value="Chromosome 4"/>
</dbReference>
<feature type="region of interest" description="Disordered" evidence="1">
    <location>
        <begin position="24"/>
        <end position="47"/>
    </location>
</feature>
<name>A0A9J6BBL8_POLVA</name>
<feature type="chain" id="PRO_5039919087" description="Secreted protein" evidence="2">
    <location>
        <begin position="24"/>
        <end position="119"/>
    </location>
</feature>
<gene>
    <name evidence="3" type="ORF">PVAND_014936</name>
</gene>
<comment type="caution">
    <text evidence="3">The sequence shown here is derived from an EMBL/GenBank/DDBJ whole genome shotgun (WGS) entry which is preliminary data.</text>
</comment>
<evidence type="ECO:0000313" key="4">
    <source>
        <dbReference type="Proteomes" id="UP001107558"/>
    </source>
</evidence>
<feature type="signal peptide" evidence="2">
    <location>
        <begin position="1"/>
        <end position="23"/>
    </location>
</feature>
<accession>A0A9J6BBL8</accession>
<feature type="region of interest" description="Disordered" evidence="1">
    <location>
        <begin position="66"/>
        <end position="100"/>
    </location>
</feature>
<evidence type="ECO:0008006" key="5">
    <source>
        <dbReference type="Google" id="ProtNLM"/>
    </source>
</evidence>
<reference evidence="3" key="1">
    <citation type="submission" date="2021-03" db="EMBL/GenBank/DDBJ databases">
        <title>Chromosome level genome of the anhydrobiotic midge Polypedilum vanderplanki.</title>
        <authorList>
            <person name="Yoshida Y."/>
            <person name="Kikawada T."/>
            <person name="Gusev O."/>
        </authorList>
    </citation>
    <scope>NUCLEOTIDE SEQUENCE</scope>
    <source>
        <strain evidence="3">NIAS01</strain>
        <tissue evidence="3">Whole body or cell culture</tissue>
    </source>
</reference>
<protein>
    <recommendedName>
        <fullName evidence="5">Secreted protein</fullName>
    </recommendedName>
</protein>
<dbReference type="AlphaFoldDB" id="A0A9J6BBL8"/>
<evidence type="ECO:0000313" key="3">
    <source>
        <dbReference type="EMBL" id="KAG5666931.1"/>
    </source>
</evidence>
<organism evidence="3 4">
    <name type="scientific">Polypedilum vanderplanki</name>
    <name type="common">Sleeping chironomid midge</name>
    <dbReference type="NCBI Taxonomy" id="319348"/>
    <lineage>
        <taxon>Eukaryota</taxon>
        <taxon>Metazoa</taxon>
        <taxon>Ecdysozoa</taxon>
        <taxon>Arthropoda</taxon>
        <taxon>Hexapoda</taxon>
        <taxon>Insecta</taxon>
        <taxon>Pterygota</taxon>
        <taxon>Neoptera</taxon>
        <taxon>Endopterygota</taxon>
        <taxon>Diptera</taxon>
        <taxon>Nematocera</taxon>
        <taxon>Chironomoidea</taxon>
        <taxon>Chironomidae</taxon>
        <taxon>Chironominae</taxon>
        <taxon>Polypedilum</taxon>
        <taxon>Polypedilum</taxon>
    </lineage>
</organism>
<keyword evidence="4" id="KW-1185">Reference proteome</keyword>
<proteinExistence type="predicted"/>
<dbReference type="EMBL" id="JADBJN010000004">
    <property type="protein sequence ID" value="KAG5666931.1"/>
    <property type="molecule type" value="Genomic_DNA"/>
</dbReference>
<evidence type="ECO:0000256" key="2">
    <source>
        <dbReference type="SAM" id="SignalP"/>
    </source>
</evidence>